<sequence>MVGVVGIICRLYEGFGECLCPYFTRGSSFCNEYNYLFLKELSCSSSYIYVTYIISSSKNSFVVVATSMWSLHKKGNWSSVNISKNCRSCDYVWLGARSSHVHMFLCPL</sequence>
<dbReference type="AlphaFoldDB" id="A0A8D9E4Y0"/>
<protein>
    <submittedName>
        <fullName evidence="1">Uncharacterized protein</fullName>
    </submittedName>
</protein>
<evidence type="ECO:0000313" key="1">
    <source>
        <dbReference type="EMBL" id="CAG6739514.1"/>
    </source>
</evidence>
<organism evidence="1">
    <name type="scientific">Cacopsylla melanoneura</name>
    <dbReference type="NCBI Taxonomy" id="428564"/>
    <lineage>
        <taxon>Eukaryota</taxon>
        <taxon>Metazoa</taxon>
        <taxon>Ecdysozoa</taxon>
        <taxon>Arthropoda</taxon>
        <taxon>Hexapoda</taxon>
        <taxon>Insecta</taxon>
        <taxon>Pterygota</taxon>
        <taxon>Neoptera</taxon>
        <taxon>Paraneoptera</taxon>
        <taxon>Hemiptera</taxon>
        <taxon>Sternorrhyncha</taxon>
        <taxon>Psylloidea</taxon>
        <taxon>Psyllidae</taxon>
        <taxon>Psyllinae</taxon>
        <taxon>Cacopsylla</taxon>
    </lineage>
</organism>
<name>A0A8D9E4Y0_9HEMI</name>
<proteinExistence type="predicted"/>
<dbReference type="EMBL" id="HBUF01413678">
    <property type="protein sequence ID" value="CAG6739514.1"/>
    <property type="molecule type" value="Transcribed_RNA"/>
</dbReference>
<reference evidence="1" key="1">
    <citation type="submission" date="2021-05" db="EMBL/GenBank/DDBJ databases">
        <authorList>
            <person name="Alioto T."/>
            <person name="Alioto T."/>
            <person name="Gomez Garrido J."/>
        </authorList>
    </citation>
    <scope>NUCLEOTIDE SEQUENCE</scope>
</reference>
<accession>A0A8D9E4Y0</accession>